<feature type="compositionally biased region" description="Pro residues" evidence="1">
    <location>
        <begin position="25"/>
        <end position="35"/>
    </location>
</feature>
<gene>
    <name evidence="2" type="ORF">PECUL_23A050971</name>
</gene>
<organism evidence="2 3">
    <name type="scientific">Pelobates cultripes</name>
    <name type="common">Western spadefoot toad</name>
    <dbReference type="NCBI Taxonomy" id="61616"/>
    <lineage>
        <taxon>Eukaryota</taxon>
        <taxon>Metazoa</taxon>
        <taxon>Chordata</taxon>
        <taxon>Craniata</taxon>
        <taxon>Vertebrata</taxon>
        <taxon>Euteleostomi</taxon>
        <taxon>Amphibia</taxon>
        <taxon>Batrachia</taxon>
        <taxon>Anura</taxon>
        <taxon>Pelobatoidea</taxon>
        <taxon>Pelobatidae</taxon>
        <taxon>Pelobates</taxon>
    </lineage>
</organism>
<feature type="region of interest" description="Disordered" evidence="1">
    <location>
        <begin position="1"/>
        <end position="44"/>
    </location>
</feature>
<proteinExistence type="predicted"/>
<accession>A0AAD1TLH1</accession>
<sequence length="100" mass="11402">MPHHRQEGLRDHTLDDRRLTTLTPLPTPTLTFPPPPEERQGTITPIRIDTHANKRTHRDLNVKLTRTQVIIPTGKLDERPASLCIAHTQTTIAVNVMYNI</sequence>
<evidence type="ECO:0000256" key="1">
    <source>
        <dbReference type="SAM" id="MobiDB-lite"/>
    </source>
</evidence>
<keyword evidence="3" id="KW-1185">Reference proteome</keyword>
<dbReference type="AlphaFoldDB" id="A0AAD1TLH1"/>
<dbReference type="EMBL" id="OW240923">
    <property type="protein sequence ID" value="CAH2326227.1"/>
    <property type="molecule type" value="Genomic_DNA"/>
</dbReference>
<evidence type="ECO:0000313" key="3">
    <source>
        <dbReference type="Proteomes" id="UP001295444"/>
    </source>
</evidence>
<reference evidence="2" key="1">
    <citation type="submission" date="2022-03" db="EMBL/GenBank/DDBJ databases">
        <authorList>
            <person name="Alioto T."/>
            <person name="Alioto T."/>
            <person name="Gomez Garrido J."/>
        </authorList>
    </citation>
    <scope>NUCLEOTIDE SEQUENCE</scope>
</reference>
<evidence type="ECO:0000313" key="2">
    <source>
        <dbReference type="EMBL" id="CAH2326227.1"/>
    </source>
</evidence>
<feature type="compositionally biased region" description="Basic and acidic residues" evidence="1">
    <location>
        <begin position="1"/>
        <end position="19"/>
    </location>
</feature>
<protein>
    <submittedName>
        <fullName evidence="2">Uncharacterized protein</fullName>
    </submittedName>
</protein>
<name>A0AAD1TLH1_PELCU</name>
<dbReference type="Proteomes" id="UP001295444">
    <property type="component" value="Chromosome 12"/>
</dbReference>